<reference evidence="1 2" key="1">
    <citation type="submission" date="2018-03" db="EMBL/GenBank/DDBJ databases">
        <title>Ahniella affigens gen. nov., sp. nov., a gammaproteobacterium isolated from sandy soil near a stream.</title>
        <authorList>
            <person name="Ko Y."/>
            <person name="Kim J.-H."/>
        </authorList>
    </citation>
    <scope>NUCLEOTIDE SEQUENCE [LARGE SCALE GENOMIC DNA]</scope>
    <source>
        <strain evidence="1 2">D13</strain>
    </source>
</reference>
<dbReference type="OrthoDB" id="338237at2"/>
<accession>A0A2P1PV43</accession>
<dbReference type="InterPro" id="IPR018531">
    <property type="entry name" value="DUF1993"/>
</dbReference>
<reference evidence="1 2" key="2">
    <citation type="submission" date="2018-03" db="EMBL/GenBank/DDBJ databases">
        <authorList>
            <person name="Keele B.F."/>
        </authorList>
    </citation>
    <scope>NUCLEOTIDE SEQUENCE [LARGE SCALE GENOMIC DNA]</scope>
    <source>
        <strain evidence="1 2">D13</strain>
    </source>
</reference>
<dbReference type="Proteomes" id="UP000241074">
    <property type="component" value="Chromosome"/>
</dbReference>
<dbReference type="PANTHER" id="PTHR36922">
    <property type="entry name" value="BLL2446 PROTEIN"/>
    <property type="match status" value="1"/>
</dbReference>
<dbReference type="InterPro" id="IPR034660">
    <property type="entry name" value="DinB/YfiT-like"/>
</dbReference>
<dbReference type="SUPFAM" id="SSF109854">
    <property type="entry name" value="DinB/YfiT-like putative metalloenzymes"/>
    <property type="match status" value="1"/>
</dbReference>
<dbReference type="AlphaFoldDB" id="A0A2P1PV43"/>
<sequence length="172" mass="18996">MNIPIYQASVPVLVRFLKALDRMLDKAVIFTAGKQEKSAVKVEETLIRSRLAVDMFDFARQIQITTDMAKGCGARLAGVEIPKYDDTEASLAELKSRVAKTIAFLESLDANAFAGAEARTVQLKTGGREVSFSGQDYLLGFVFPNFYFHLTTAYNIMRQSGVELGKMDLLAT</sequence>
<keyword evidence="2" id="KW-1185">Reference proteome</keyword>
<gene>
    <name evidence="1" type="ORF">C7S18_16515</name>
</gene>
<name>A0A2P1PV43_9GAMM</name>
<organism evidence="1 2">
    <name type="scientific">Ahniella affigens</name>
    <dbReference type="NCBI Taxonomy" id="2021234"/>
    <lineage>
        <taxon>Bacteria</taxon>
        <taxon>Pseudomonadati</taxon>
        <taxon>Pseudomonadota</taxon>
        <taxon>Gammaproteobacteria</taxon>
        <taxon>Lysobacterales</taxon>
        <taxon>Rhodanobacteraceae</taxon>
        <taxon>Ahniella</taxon>
    </lineage>
</organism>
<evidence type="ECO:0000313" key="1">
    <source>
        <dbReference type="EMBL" id="AVP98692.1"/>
    </source>
</evidence>
<dbReference type="RefSeq" id="WP_106892612.1">
    <property type="nucleotide sequence ID" value="NZ_CP027860.1"/>
</dbReference>
<dbReference type="EMBL" id="CP027860">
    <property type="protein sequence ID" value="AVP98692.1"/>
    <property type="molecule type" value="Genomic_DNA"/>
</dbReference>
<dbReference type="PANTHER" id="PTHR36922:SF1">
    <property type="entry name" value="DUF1993 DOMAIN-CONTAINING PROTEIN"/>
    <property type="match status" value="1"/>
</dbReference>
<protein>
    <submittedName>
        <fullName evidence="1">DUF1993 domain-containing protein</fullName>
    </submittedName>
</protein>
<evidence type="ECO:0000313" key="2">
    <source>
        <dbReference type="Proteomes" id="UP000241074"/>
    </source>
</evidence>
<proteinExistence type="predicted"/>
<dbReference type="Pfam" id="PF09351">
    <property type="entry name" value="DUF1993"/>
    <property type="match status" value="1"/>
</dbReference>
<dbReference type="Gene3D" id="1.20.120.450">
    <property type="entry name" value="dinb family like domain"/>
    <property type="match status" value="1"/>
</dbReference>
<dbReference type="KEGG" id="xba:C7S18_16515"/>